<dbReference type="EMBL" id="JACGCI010000005">
    <property type="protein sequence ID" value="KAF6763749.1"/>
    <property type="molecule type" value="Genomic_DNA"/>
</dbReference>
<accession>A0A8H6IEW4</accession>
<gene>
    <name evidence="2" type="ORF">DFP72DRAFT_482644</name>
</gene>
<dbReference type="AlphaFoldDB" id="A0A8H6IEW4"/>
<evidence type="ECO:0000313" key="3">
    <source>
        <dbReference type="Proteomes" id="UP000521943"/>
    </source>
</evidence>
<keyword evidence="1" id="KW-0732">Signal</keyword>
<evidence type="ECO:0000256" key="1">
    <source>
        <dbReference type="SAM" id="SignalP"/>
    </source>
</evidence>
<comment type="caution">
    <text evidence="2">The sequence shown here is derived from an EMBL/GenBank/DDBJ whole genome shotgun (WGS) entry which is preliminary data.</text>
</comment>
<feature type="signal peptide" evidence="1">
    <location>
        <begin position="1"/>
        <end position="34"/>
    </location>
</feature>
<evidence type="ECO:0000313" key="2">
    <source>
        <dbReference type="EMBL" id="KAF6763749.1"/>
    </source>
</evidence>
<dbReference type="SUPFAM" id="SSF48371">
    <property type="entry name" value="ARM repeat"/>
    <property type="match status" value="1"/>
</dbReference>
<dbReference type="Proteomes" id="UP000521943">
    <property type="component" value="Unassembled WGS sequence"/>
</dbReference>
<dbReference type="InterPro" id="IPR016024">
    <property type="entry name" value="ARM-type_fold"/>
</dbReference>
<dbReference type="InterPro" id="IPR011989">
    <property type="entry name" value="ARM-like"/>
</dbReference>
<protein>
    <submittedName>
        <fullName evidence="2">Uncharacterized protein</fullName>
    </submittedName>
</protein>
<feature type="chain" id="PRO_5034038357" evidence="1">
    <location>
        <begin position="35"/>
        <end position="160"/>
    </location>
</feature>
<name>A0A8H6IEW4_9AGAR</name>
<reference evidence="2 3" key="1">
    <citation type="submission" date="2020-07" db="EMBL/GenBank/DDBJ databases">
        <title>Comparative genomics of pyrophilous fungi reveals a link between fire events and developmental genes.</title>
        <authorList>
            <consortium name="DOE Joint Genome Institute"/>
            <person name="Steindorff A.S."/>
            <person name="Carver A."/>
            <person name="Calhoun S."/>
            <person name="Stillman K."/>
            <person name="Liu H."/>
            <person name="Lipzen A."/>
            <person name="Pangilinan J."/>
            <person name="Labutti K."/>
            <person name="Bruns T.D."/>
            <person name="Grigoriev I.V."/>
        </authorList>
    </citation>
    <scope>NUCLEOTIDE SEQUENCE [LARGE SCALE GENOMIC DNA]</scope>
    <source>
        <strain evidence="2 3">CBS 144469</strain>
    </source>
</reference>
<keyword evidence="3" id="KW-1185">Reference proteome</keyword>
<dbReference type="Gene3D" id="1.25.10.10">
    <property type="entry name" value="Leucine-rich Repeat Variant"/>
    <property type="match status" value="1"/>
</dbReference>
<sequence>MLWLRGILQGCTKWQVHLKLLFISLILIATKVKGWEDVAADALSDMCSVKVPLEETDLTQPHARLLRSLIVSLSQPQHALRIHAIKMLKHVSSPSPNLFNGIIDASIKSIASMTVYDDQDVRDDGFELLSELAKADGKKPSFLVFNQAWRSMKISLGFAP</sequence>
<organism evidence="2 3">
    <name type="scientific">Ephemerocybe angulata</name>
    <dbReference type="NCBI Taxonomy" id="980116"/>
    <lineage>
        <taxon>Eukaryota</taxon>
        <taxon>Fungi</taxon>
        <taxon>Dikarya</taxon>
        <taxon>Basidiomycota</taxon>
        <taxon>Agaricomycotina</taxon>
        <taxon>Agaricomycetes</taxon>
        <taxon>Agaricomycetidae</taxon>
        <taxon>Agaricales</taxon>
        <taxon>Agaricineae</taxon>
        <taxon>Psathyrellaceae</taxon>
        <taxon>Ephemerocybe</taxon>
    </lineage>
</organism>
<proteinExistence type="predicted"/>